<dbReference type="Gene3D" id="3.40.50.1110">
    <property type="entry name" value="SGNH hydrolase"/>
    <property type="match status" value="1"/>
</dbReference>
<evidence type="ECO:0000313" key="3">
    <source>
        <dbReference type="EMBL" id="BBF71336.1"/>
    </source>
</evidence>
<gene>
    <name evidence="3" type="ORF">SBA_ch1_35360</name>
</gene>
<dbReference type="InterPro" id="IPR013830">
    <property type="entry name" value="SGNH_hydro"/>
</dbReference>
<keyword evidence="4" id="KW-1185">Reference proteome</keyword>
<accession>A0ABN5WGA3</accession>
<keyword evidence="1" id="KW-0732">Signal</keyword>
<dbReference type="PANTHER" id="PTHR37981">
    <property type="entry name" value="LIPASE 2"/>
    <property type="match status" value="1"/>
</dbReference>
<dbReference type="EMBL" id="AP018817">
    <property type="protein sequence ID" value="BBF71336.1"/>
    <property type="molecule type" value="Genomic_DNA"/>
</dbReference>
<dbReference type="InterPro" id="IPR036514">
    <property type="entry name" value="SGNH_hydro_sf"/>
</dbReference>
<organism evidence="3 4">
    <name type="scientific">Sphingomonas bisphenolicum</name>
    <dbReference type="NCBI Taxonomy" id="296544"/>
    <lineage>
        <taxon>Bacteria</taxon>
        <taxon>Pseudomonadati</taxon>
        <taxon>Pseudomonadota</taxon>
        <taxon>Alphaproteobacteria</taxon>
        <taxon>Sphingomonadales</taxon>
        <taxon>Sphingomonadaceae</taxon>
        <taxon>Sphingomonas</taxon>
    </lineage>
</organism>
<dbReference type="Proteomes" id="UP001059971">
    <property type="component" value="Chromosome 1"/>
</dbReference>
<dbReference type="PANTHER" id="PTHR37981:SF1">
    <property type="entry name" value="SGNH HYDROLASE-TYPE ESTERASE DOMAIN-CONTAINING PROTEIN"/>
    <property type="match status" value="1"/>
</dbReference>
<evidence type="ECO:0000313" key="4">
    <source>
        <dbReference type="Proteomes" id="UP001059971"/>
    </source>
</evidence>
<dbReference type="SUPFAM" id="SSF52266">
    <property type="entry name" value="SGNH hydrolase"/>
    <property type="match status" value="1"/>
</dbReference>
<dbReference type="Pfam" id="PF13472">
    <property type="entry name" value="Lipase_GDSL_2"/>
    <property type="match status" value="1"/>
</dbReference>
<dbReference type="InterPro" id="IPR037460">
    <property type="entry name" value="SEST-like"/>
</dbReference>
<evidence type="ECO:0000259" key="2">
    <source>
        <dbReference type="Pfam" id="PF13472"/>
    </source>
</evidence>
<dbReference type="CDD" id="cd01823">
    <property type="entry name" value="SEST_like"/>
    <property type="match status" value="1"/>
</dbReference>
<reference evidence="3" key="1">
    <citation type="submission" date="2018-07" db="EMBL/GenBank/DDBJ databases">
        <title>Complete genome sequence of Sphingomonas bisphenolicum strain AO1, a bisphenol A degradative bacterium isolated from Japanese farm field.</title>
        <authorList>
            <person name="Murakami M."/>
            <person name="Koh M."/>
            <person name="Koba S."/>
            <person name="Matsumura Y."/>
        </authorList>
    </citation>
    <scope>NUCLEOTIDE SEQUENCE</scope>
    <source>
        <strain evidence="3">AO1</strain>
    </source>
</reference>
<feature type="chain" id="PRO_5045356089" description="SGNH hydrolase-type esterase domain-containing protein" evidence="1">
    <location>
        <begin position="18"/>
        <end position="292"/>
    </location>
</feature>
<feature type="signal peptide" evidence="1">
    <location>
        <begin position="1"/>
        <end position="17"/>
    </location>
</feature>
<feature type="domain" description="SGNH hydrolase-type esterase" evidence="2">
    <location>
        <begin position="33"/>
        <end position="280"/>
    </location>
</feature>
<protein>
    <recommendedName>
        <fullName evidence="2">SGNH hydrolase-type esterase domain-containing protein</fullName>
    </recommendedName>
</protein>
<name>A0ABN5WGA3_9SPHN</name>
<evidence type="ECO:0000256" key="1">
    <source>
        <dbReference type="SAM" id="SignalP"/>
    </source>
</evidence>
<sequence length="292" mass="30324">MLAALLPILLVAGCATAPGQSTAPTVPSARYVALGSSFAAGPGVTVSADNPATRCTRSKDNYAHQLARLRQLDLVDVSCGGATTAHLLGPWKELAPQLDALTPDTALVTITIGGNDVSYVGYLFVESCKGAEDRPALAKAFAMCKAMTARQPSFPAPAVPTDADWSKLAADLDRIAAEARRRAPQARIVFVDYVTLLPSGAPCPQVPLSGQALATAQATADRLARLTASVAKHNGADVLRASTLSRGHDACAAQPWSNGFVARPGVDPFTPYHPNLAGMTAIATALDRMLGR</sequence>
<proteinExistence type="predicted"/>